<dbReference type="EMBL" id="ML208279">
    <property type="protein sequence ID" value="TFK73019.1"/>
    <property type="molecule type" value="Genomic_DNA"/>
</dbReference>
<protein>
    <submittedName>
        <fullName evidence="1">Uncharacterized protein</fullName>
    </submittedName>
</protein>
<proteinExistence type="predicted"/>
<reference evidence="1 2" key="1">
    <citation type="journal article" date="2019" name="Nat. Ecol. Evol.">
        <title>Megaphylogeny resolves global patterns of mushroom evolution.</title>
        <authorList>
            <person name="Varga T."/>
            <person name="Krizsan K."/>
            <person name="Foldi C."/>
            <person name="Dima B."/>
            <person name="Sanchez-Garcia M."/>
            <person name="Sanchez-Ramirez S."/>
            <person name="Szollosi G.J."/>
            <person name="Szarkandi J.G."/>
            <person name="Papp V."/>
            <person name="Albert L."/>
            <person name="Andreopoulos W."/>
            <person name="Angelini C."/>
            <person name="Antonin V."/>
            <person name="Barry K.W."/>
            <person name="Bougher N.L."/>
            <person name="Buchanan P."/>
            <person name="Buyck B."/>
            <person name="Bense V."/>
            <person name="Catcheside P."/>
            <person name="Chovatia M."/>
            <person name="Cooper J."/>
            <person name="Damon W."/>
            <person name="Desjardin D."/>
            <person name="Finy P."/>
            <person name="Geml J."/>
            <person name="Haridas S."/>
            <person name="Hughes K."/>
            <person name="Justo A."/>
            <person name="Karasinski D."/>
            <person name="Kautmanova I."/>
            <person name="Kiss B."/>
            <person name="Kocsube S."/>
            <person name="Kotiranta H."/>
            <person name="LaButti K.M."/>
            <person name="Lechner B.E."/>
            <person name="Liimatainen K."/>
            <person name="Lipzen A."/>
            <person name="Lukacs Z."/>
            <person name="Mihaltcheva S."/>
            <person name="Morgado L.N."/>
            <person name="Niskanen T."/>
            <person name="Noordeloos M.E."/>
            <person name="Ohm R.A."/>
            <person name="Ortiz-Santana B."/>
            <person name="Ovrebo C."/>
            <person name="Racz N."/>
            <person name="Riley R."/>
            <person name="Savchenko A."/>
            <person name="Shiryaev A."/>
            <person name="Soop K."/>
            <person name="Spirin V."/>
            <person name="Szebenyi C."/>
            <person name="Tomsovsky M."/>
            <person name="Tulloss R.E."/>
            <person name="Uehling J."/>
            <person name="Grigoriev I.V."/>
            <person name="Vagvolgyi C."/>
            <person name="Papp T."/>
            <person name="Martin F.M."/>
            <person name="Miettinen O."/>
            <person name="Hibbett D.S."/>
            <person name="Nagy L.G."/>
        </authorList>
    </citation>
    <scope>NUCLEOTIDE SEQUENCE [LARGE SCALE GENOMIC DNA]</scope>
    <source>
        <strain evidence="1 2">NL-1719</strain>
    </source>
</reference>
<accession>A0ACD3B5X2</accession>
<evidence type="ECO:0000313" key="1">
    <source>
        <dbReference type="EMBL" id="TFK73019.1"/>
    </source>
</evidence>
<keyword evidence="2" id="KW-1185">Reference proteome</keyword>
<gene>
    <name evidence="1" type="ORF">BDN72DRAFT_762408</name>
</gene>
<dbReference type="Proteomes" id="UP000308600">
    <property type="component" value="Unassembled WGS sequence"/>
</dbReference>
<name>A0ACD3B5X2_9AGAR</name>
<organism evidence="1 2">
    <name type="scientific">Pluteus cervinus</name>
    <dbReference type="NCBI Taxonomy" id="181527"/>
    <lineage>
        <taxon>Eukaryota</taxon>
        <taxon>Fungi</taxon>
        <taxon>Dikarya</taxon>
        <taxon>Basidiomycota</taxon>
        <taxon>Agaricomycotina</taxon>
        <taxon>Agaricomycetes</taxon>
        <taxon>Agaricomycetidae</taxon>
        <taxon>Agaricales</taxon>
        <taxon>Pluteineae</taxon>
        <taxon>Pluteaceae</taxon>
        <taxon>Pluteus</taxon>
    </lineage>
</organism>
<sequence length="371" mass="43200">MPIAPFTRRQVLSATTTFPWTTDFRHLLPIPRFWLRRSTVRDPVIKSVKPRDRIKYWNIVPGDQVRLLGDKANTLHEVLSINRMSNRVFVKGASGDSDTKRVPTSKNYHYARCQLFLGNYELPASRDSSGPKVVPVFAKRLGTSSPVWNSFLKRYDWSRFATCTEPVIPYQKGEKISVPWPKYEKPPLPEPDEVAAGEYDTPKDVVAQATYRPPSFVQSLDGPIPRPPSEEDFLSILYNPHRQAGFDESAPVETFLHRELSNPHGTAKKLARWKSYQTYKQHLLKQYIEEEYKNLNGRPQREARAEAAYRWRAKLEEEKDADRKRRWKHKAAEAHAERKVKRKARKVFQMRNRLTELVLKDEPNQVIPNRA</sequence>
<evidence type="ECO:0000313" key="2">
    <source>
        <dbReference type="Proteomes" id="UP000308600"/>
    </source>
</evidence>